<feature type="transmembrane region" description="Helical" evidence="1">
    <location>
        <begin position="136"/>
        <end position="156"/>
    </location>
</feature>
<evidence type="ECO:0000313" key="2">
    <source>
        <dbReference type="EMBL" id="OGG11458.1"/>
    </source>
</evidence>
<accession>A0A1F5ZG28</accession>
<evidence type="ECO:0000256" key="1">
    <source>
        <dbReference type="SAM" id="Phobius"/>
    </source>
</evidence>
<reference evidence="2 3" key="1">
    <citation type="journal article" date="2016" name="Nat. Commun.">
        <title>Thousands of microbial genomes shed light on interconnected biogeochemical processes in an aquifer system.</title>
        <authorList>
            <person name="Anantharaman K."/>
            <person name="Brown C.T."/>
            <person name="Hug L.A."/>
            <person name="Sharon I."/>
            <person name="Castelle C.J."/>
            <person name="Probst A.J."/>
            <person name="Thomas B.C."/>
            <person name="Singh A."/>
            <person name="Wilkins M.J."/>
            <person name="Karaoz U."/>
            <person name="Brodie E.L."/>
            <person name="Williams K.H."/>
            <person name="Hubbard S.S."/>
            <person name="Banfield J.F."/>
        </authorList>
    </citation>
    <scope>NUCLEOTIDE SEQUENCE [LARGE SCALE GENOMIC DNA]</scope>
</reference>
<sequence>MTATAHALVAGAIASSVPDPVLAPILAFSSHFILDAIPHWDIGTNWRTRSKSATGQIAILDTLLGITLAYFLFAGKAPPLMLLTTIIASELPDWLEAPWYMFFATHDKKQPGKNAGIWENLTYGIYKIENLFHAKAQFPFGLFTQIAAVSFFLVLLHP</sequence>
<feature type="transmembrane region" description="Helical" evidence="1">
    <location>
        <begin position="54"/>
        <end position="73"/>
    </location>
</feature>
<dbReference type="Proteomes" id="UP000177268">
    <property type="component" value="Unassembled WGS sequence"/>
</dbReference>
<dbReference type="STRING" id="1798370.A2Z00_02830"/>
<gene>
    <name evidence="2" type="ORF">A2Z00_02830</name>
</gene>
<dbReference type="EMBL" id="MFIZ01000027">
    <property type="protein sequence ID" value="OGG11458.1"/>
    <property type="molecule type" value="Genomic_DNA"/>
</dbReference>
<proteinExistence type="predicted"/>
<keyword evidence="1" id="KW-1133">Transmembrane helix</keyword>
<organism evidence="2 3">
    <name type="scientific">Candidatus Gottesmanbacteria bacterium RBG_13_45_10</name>
    <dbReference type="NCBI Taxonomy" id="1798370"/>
    <lineage>
        <taxon>Bacteria</taxon>
        <taxon>Candidatus Gottesmaniibacteriota</taxon>
    </lineage>
</organism>
<protein>
    <submittedName>
        <fullName evidence="2">Uncharacterized protein</fullName>
    </submittedName>
</protein>
<name>A0A1F5ZG28_9BACT</name>
<keyword evidence="1" id="KW-0472">Membrane</keyword>
<evidence type="ECO:0000313" key="3">
    <source>
        <dbReference type="Proteomes" id="UP000177268"/>
    </source>
</evidence>
<keyword evidence="1" id="KW-0812">Transmembrane</keyword>
<comment type="caution">
    <text evidence="2">The sequence shown here is derived from an EMBL/GenBank/DDBJ whole genome shotgun (WGS) entry which is preliminary data.</text>
</comment>
<dbReference type="AlphaFoldDB" id="A0A1F5ZG28"/>